<dbReference type="Ensembl" id="ENSHHUT00000033864.1">
    <property type="protein sequence ID" value="ENSHHUP00000032533.1"/>
    <property type="gene ID" value="ENSHHUG00000020613.1"/>
</dbReference>
<dbReference type="FunFam" id="1.20.5.430:FF:000002">
    <property type="entry name" value="Heat shock factor-binding protein 1"/>
    <property type="match status" value="1"/>
</dbReference>
<sequence>MYFIYKIYVVCFWTMHLVDNMTKRCRLLFQVRTGRSSLAVFCPDEREEDVSDLTRGLSYSSATELSRMSEIQDPKCVQDLTGVVQTLLQQMQDKFQTMSDQIIGRIDEMSGRIDDLEKNIGDLMTQAGVEEMEAENKVKEEQGSA</sequence>
<dbReference type="Gene3D" id="1.20.5.430">
    <property type="match status" value="1"/>
</dbReference>
<dbReference type="Pfam" id="PF06825">
    <property type="entry name" value="HSBP1"/>
    <property type="match status" value="1"/>
</dbReference>
<evidence type="ECO:0000313" key="8">
    <source>
        <dbReference type="Proteomes" id="UP000314982"/>
    </source>
</evidence>
<evidence type="ECO:0000256" key="1">
    <source>
        <dbReference type="ARBA" id="ARBA00004123"/>
    </source>
</evidence>
<evidence type="ECO:0000256" key="3">
    <source>
        <dbReference type="ARBA" id="ARBA00023242"/>
    </source>
</evidence>
<evidence type="ECO:0000256" key="5">
    <source>
        <dbReference type="ARBA" id="ARBA00038772"/>
    </source>
</evidence>
<keyword evidence="3" id="KW-0539">Nucleus</keyword>
<organism evidence="7 8">
    <name type="scientific">Hucho hucho</name>
    <name type="common">huchen</name>
    <dbReference type="NCBI Taxonomy" id="62062"/>
    <lineage>
        <taxon>Eukaryota</taxon>
        <taxon>Metazoa</taxon>
        <taxon>Chordata</taxon>
        <taxon>Craniata</taxon>
        <taxon>Vertebrata</taxon>
        <taxon>Euteleostomi</taxon>
        <taxon>Actinopterygii</taxon>
        <taxon>Neopterygii</taxon>
        <taxon>Teleostei</taxon>
        <taxon>Protacanthopterygii</taxon>
        <taxon>Salmoniformes</taxon>
        <taxon>Salmonidae</taxon>
        <taxon>Salmoninae</taxon>
        <taxon>Hucho</taxon>
    </lineage>
</organism>
<dbReference type="PANTHER" id="PTHR19424">
    <property type="entry name" value="HEAT SHOCK FACTOR BINDING PROTEIN 1"/>
    <property type="match status" value="1"/>
</dbReference>
<dbReference type="GeneTree" id="ENSGT00390000006293"/>
<evidence type="ECO:0000256" key="6">
    <source>
        <dbReference type="ARBA" id="ARBA00039223"/>
    </source>
</evidence>
<name>A0A4W5M3A1_9TELE</name>
<reference evidence="7" key="2">
    <citation type="submission" date="2025-08" db="UniProtKB">
        <authorList>
            <consortium name="Ensembl"/>
        </authorList>
    </citation>
    <scope>IDENTIFICATION</scope>
</reference>
<gene>
    <name evidence="7" type="primary">HSBP1</name>
</gene>
<protein>
    <recommendedName>
        <fullName evidence="6">Heat shock factor-binding protein 1</fullName>
    </recommendedName>
</protein>
<dbReference type="PANTHER" id="PTHR19424:SF0">
    <property type="entry name" value="HEAT SHOCK FACTOR BINDING PROTEIN 1"/>
    <property type="match status" value="1"/>
</dbReference>
<dbReference type="GO" id="GO:0070370">
    <property type="term" value="P:cellular heat acclimation"/>
    <property type="evidence" value="ECO:0007669"/>
    <property type="project" value="TreeGrafter"/>
</dbReference>
<keyword evidence="8" id="KW-1185">Reference proteome</keyword>
<dbReference type="GO" id="GO:0005634">
    <property type="term" value="C:nucleus"/>
    <property type="evidence" value="ECO:0007669"/>
    <property type="project" value="UniProtKB-SubCell"/>
</dbReference>
<evidence type="ECO:0000256" key="4">
    <source>
        <dbReference type="ARBA" id="ARBA00037689"/>
    </source>
</evidence>
<comment type="similarity">
    <text evidence="2">Belongs to the HSBP1 family.</text>
</comment>
<comment type="function">
    <text evidence="4">Negative regulator of the heat shock response. Negatively affects HSF1 DNA-binding activity. May have a role in the suppression of the activation of the stress response during the aging process.</text>
</comment>
<dbReference type="Proteomes" id="UP000314982">
    <property type="component" value="Unassembled WGS sequence"/>
</dbReference>
<dbReference type="GO" id="GO:0005829">
    <property type="term" value="C:cytosol"/>
    <property type="evidence" value="ECO:0007669"/>
    <property type="project" value="TreeGrafter"/>
</dbReference>
<reference evidence="8" key="1">
    <citation type="submission" date="2018-06" db="EMBL/GenBank/DDBJ databases">
        <title>Genome assembly of Danube salmon.</title>
        <authorList>
            <person name="Macqueen D.J."/>
            <person name="Gundappa M.K."/>
        </authorList>
    </citation>
    <scope>NUCLEOTIDE SEQUENCE [LARGE SCALE GENOMIC DNA]</scope>
</reference>
<dbReference type="STRING" id="62062.ENSHHUP00000032533"/>
<reference evidence="7" key="3">
    <citation type="submission" date="2025-09" db="UniProtKB">
        <authorList>
            <consortium name="Ensembl"/>
        </authorList>
    </citation>
    <scope>IDENTIFICATION</scope>
</reference>
<dbReference type="GO" id="GO:0003714">
    <property type="term" value="F:transcription corepressor activity"/>
    <property type="evidence" value="ECO:0007669"/>
    <property type="project" value="InterPro"/>
</dbReference>
<evidence type="ECO:0000256" key="2">
    <source>
        <dbReference type="ARBA" id="ARBA00006349"/>
    </source>
</evidence>
<evidence type="ECO:0000313" key="7">
    <source>
        <dbReference type="Ensembl" id="ENSHHUP00000032533.1"/>
    </source>
</evidence>
<dbReference type="AlphaFoldDB" id="A0A4W5M3A1"/>
<comment type="subcellular location">
    <subcellularLocation>
        <location evidence="1">Nucleus</location>
    </subcellularLocation>
</comment>
<dbReference type="InterPro" id="IPR009643">
    <property type="entry name" value="HS1-bd"/>
</dbReference>
<comment type="subunit">
    <text evidence="5">Homohexamer. Associates with heptad repeats of HSF1 trimers and probably also HSF1 monomers, and with HSP70. Association with HSF1 trimers and HSP70 coincides with attenuation of heat shock response and the conversion of HSF1 trimer to monomer.</text>
</comment>
<proteinExistence type="inferred from homology"/>
<accession>A0A4W5M3A1</accession>